<comment type="catalytic activity">
    <reaction evidence="11">
        <text>1'-[1,2-diacyl-sn-glycero-3-phospho],3'-[1-acyl-sn-glycero-3-phospho]-glycerol + a 1,2-diacyl-sn-glycero-3-phosphocholine = a cardiolipin + a 1-acyl-sn-glycero-3-phosphocholine</text>
        <dbReference type="Rhea" id="RHEA:33731"/>
        <dbReference type="ChEBI" id="CHEBI:57643"/>
        <dbReference type="ChEBI" id="CHEBI:58168"/>
        <dbReference type="ChEBI" id="CHEBI:62237"/>
        <dbReference type="ChEBI" id="CHEBI:64743"/>
    </reaction>
    <physiologicalReaction direction="left-to-right" evidence="11">
        <dbReference type="Rhea" id="RHEA:33732"/>
    </physiologicalReaction>
    <physiologicalReaction direction="right-to-left" evidence="11">
        <dbReference type="Rhea" id="RHEA:33733"/>
    </physiologicalReaction>
</comment>
<evidence type="ECO:0000256" key="8">
    <source>
        <dbReference type="ARBA" id="ARBA00023136"/>
    </source>
</evidence>
<dbReference type="CDD" id="cd07989">
    <property type="entry name" value="LPLAT_AGPAT-like"/>
    <property type="match status" value="1"/>
</dbReference>
<dbReference type="GO" id="GO:0005741">
    <property type="term" value="C:mitochondrial outer membrane"/>
    <property type="evidence" value="ECO:0007669"/>
    <property type="project" value="UniProtKB-SubCell"/>
</dbReference>
<accession>A0A0F7SV58</accession>
<dbReference type="PRINTS" id="PR00979">
    <property type="entry name" value="TAFAZZIN"/>
</dbReference>
<evidence type="ECO:0000256" key="12">
    <source>
        <dbReference type="RuleBase" id="RU365062"/>
    </source>
</evidence>
<evidence type="ECO:0000256" key="11">
    <source>
        <dbReference type="ARBA" id="ARBA00047906"/>
    </source>
</evidence>
<keyword evidence="4" id="KW-1000">Mitochondrion outer membrane</keyword>
<evidence type="ECO:0000256" key="1">
    <source>
        <dbReference type="ARBA" id="ARBA00004137"/>
    </source>
</evidence>
<dbReference type="EMBL" id="LN483166">
    <property type="protein sequence ID" value="CED84639.1"/>
    <property type="molecule type" value="Genomic_DNA"/>
</dbReference>
<comment type="subcellular location">
    <subcellularLocation>
        <location evidence="1">Mitochondrion inner membrane</location>
        <topology evidence="1">Peripheral membrane protein</topology>
        <orientation evidence="1">Intermembrane side</orientation>
    </subcellularLocation>
    <subcellularLocation>
        <location evidence="10">Mitochondrion outer membrane</location>
        <topology evidence="10">Peripheral membrane protein</topology>
        <orientation evidence="10">Intermembrane side</orientation>
    </subcellularLocation>
</comment>
<reference evidence="14" key="1">
    <citation type="submission" date="2014-08" db="EMBL/GenBank/DDBJ databases">
        <authorList>
            <person name="Sharma Rahul"/>
            <person name="Thines Marco"/>
        </authorList>
    </citation>
    <scope>NUCLEOTIDE SEQUENCE</scope>
</reference>
<dbReference type="GO" id="GO:0035965">
    <property type="term" value="P:cardiolipin acyl-chain remodeling"/>
    <property type="evidence" value="ECO:0007669"/>
    <property type="project" value="TreeGrafter"/>
</dbReference>
<keyword evidence="8" id="KW-0472">Membrane</keyword>
<evidence type="ECO:0000256" key="7">
    <source>
        <dbReference type="ARBA" id="ARBA00023128"/>
    </source>
</evidence>
<evidence type="ECO:0000313" key="14">
    <source>
        <dbReference type="EMBL" id="CED84639.1"/>
    </source>
</evidence>
<dbReference type="PANTHER" id="PTHR12497:SF0">
    <property type="entry name" value="TAFAZZIN"/>
    <property type="match status" value="1"/>
</dbReference>
<dbReference type="SMART" id="SM00563">
    <property type="entry name" value="PlsC"/>
    <property type="match status" value="1"/>
</dbReference>
<dbReference type="GO" id="GO:0047184">
    <property type="term" value="F:1-acylglycerophosphocholine O-acyltransferase activity"/>
    <property type="evidence" value="ECO:0007669"/>
    <property type="project" value="TreeGrafter"/>
</dbReference>
<dbReference type="InterPro" id="IPR002123">
    <property type="entry name" value="Plipid/glycerol_acylTrfase"/>
</dbReference>
<dbReference type="AlphaFoldDB" id="A0A0F7SV58"/>
<keyword evidence="7" id="KW-0496">Mitochondrion</keyword>
<evidence type="ECO:0000256" key="2">
    <source>
        <dbReference type="ARBA" id="ARBA00010524"/>
    </source>
</evidence>
<protein>
    <recommendedName>
        <fullName evidence="12">Tafazzin family protein</fullName>
    </recommendedName>
</protein>
<dbReference type="GO" id="GO:0005743">
    <property type="term" value="C:mitochondrial inner membrane"/>
    <property type="evidence" value="ECO:0007669"/>
    <property type="project" value="UniProtKB-SubCell"/>
</dbReference>
<evidence type="ECO:0000256" key="3">
    <source>
        <dbReference type="ARBA" id="ARBA00022679"/>
    </source>
</evidence>
<organism evidence="14">
    <name type="scientific">Phaffia rhodozyma</name>
    <name type="common">Yeast</name>
    <name type="synonym">Xanthophyllomyces dendrorhous</name>
    <dbReference type="NCBI Taxonomy" id="264483"/>
    <lineage>
        <taxon>Eukaryota</taxon>
        <taxon>Fungi</taxon>
        <taxon>Dikarya</taxon>
        <taxon>Basidiomycota</taxon>
        <taxon>Agaricomycotina</taxon>
        <taxon>Tremellomycetes</taxon>
        <taxon>Cystofilobasidiales</taxon>
        <taxon>Mrakiaceae</taxon>
        <taxon>Phaffia</taxon>
    </lineage>
</organism>
<keyword evidence="9 14" id="KW-0012">Acyltransferase</keyword>
<keyword evidence="3 14" id="KW-0808">Transferase</keyword>
<dbReference type="GO" id="GO:0007007">
    <property type="term" value="P:inner mitochondrial membrane organization"/>
    <property type="evidence" value="ECO:0007669"/>
    <property type="project" value="TreeGrafter"/>
</dbReference>
<feature type="domain" description="Phospholipid/glycerol acyltransferase" evidence="13">
    <location>
        <begin position="53"/>
        <end position="184"/>
    </location>
</feature>
<evidence type="ECO:0000256" key="6">
    <source>
        <dbReference type="ARBA" id="ARBA00023098"/>
    </source>
</evidence>
<dbReference type="InterPro" id="IPR000872">
    <property type="entry name" value="Tafazzin"/>
</dbReference>
<sequence length="281" mass="31542">MSRSKLAQLAPISISALSKTYINLVCGGITSQGLPTLLDALKEEKGKARERGVLTISNHISVVDDPFLWQVLPWKYFFNPRTTRWVSGAQDIMFTNPVFSKFFDAGQVISTDRFGGIFQEAITESSRKLGRGDWVHVFPEGKVSQPSLNPYFEDGMFRFRWGVSRIFLSSPIPPKVIPMHIAGFDKVMPEPRGFPAFVPRPAPTGTLRVAVGEVLDDLCLPLWKEWRHRVDQGLIKDDGDGPEERERRIQFANLLRAEVEKLGVSSGLAESIEERKARSVS</sequence>
<evidence type="ECO:0000256" key="10">
    <source>
        <dbReference type="ARBA" id="ARBA00024323"/>
    </source>
</evidence>
<evidence type="ECO:0000259" key="13">
    <source>
        <dbReference type="SMART" id="SM00563"/>
    </source>
</evidence>
<comment type="similarity">
    <text evidence="2 12">Belongs to the taffazin family.</text>
</comment>
<name>A0A0F7SV58_PHARH</name>
<dbReference type="Pfam" id="PF01553">
    <property type="entry name" value="Acyltransferase"/>
    <property type="match status" value="1"/>
</dbReference>
<proteinExistence type="inferred from homology"/>
<keyword evidence="5" id="KW-0999">Mitochondrion inner membrane</keyword>
<evidence type="ECO:0000256" key="4">
    <source>
        <dbReference type="ARBA" id="ARBA00022787"/>
    </source>
</evidence>
<evidence type="ECO:0000256" key="9">
    <source>
        <dbReference type="ARBA" id="ARBA00023315"/>
    </source>
</evidence>
<keyword evidence="6" id="KW-0443">Lipid metabolism</keyword>
<evidence type="ECO:0000256" key="5">
    <source>
        <dbReference type="ARBA" id="ARBA00022792"/>
    </source>
</evidence>
<dbReference type="PANTHER" id="PTHR12497">
    <property type="entry name" value="TAZ PROTEIN TAFAZZIN"/>
    <property type="match status" value="1"/>
</dbReference>
<dbReference type="SUPFAM" id="SSF69593">
    <property type="entry name" value="Glycerol-3-phosphate (1)-acyltransferase"/>
    <property type="match status" value="1"/>
</dbReference>